<gene>
    <name evidence="3" type="ORF">MOC_4555</name>
</gene>
<protein>
    <submittedName>
        <fullName evidence="3">Activator of Hsp90 ATPase 1 family protein</fullName>
    </submittedName>
</protein>
<evidence type="ECO:0000313" key="4">
    <source>
        <dbReference type="Proteomes" id="UP000029492"/>
    </source>
</evidence>
<dbReference type="Proteomes" id="UP000029492">
    <property type="component" value="Chromosome"/>
</dbReference>
<accession>A0A089P0L3</accession>
<dbReference type="AlphaFoldDB" id="A0A089P0L3"/>
<dbReference type="HOGENOM" id="CLU_108923_1_0_5"/>
<keyword evidence="4" id="KW-1185">Reference proteome</keyword>
<dbReference type="InterPro" id="IPR013538">
    <property type="entry name" value="ASHA1/2-like_C"/>
</dbReference>
<proteinExistence type="inferred from homology"/>
<dbReference type="SUPFAM" id="SSF55961">
    <property type="entry name" value="Bet v1-like"/>
    <property type="match status" value="1"/>
</dbReference>
<evidence type="ECO:0000256" key="1">
    <source>
        <dbReference type="ARBA" id="ARBA00006817"/>
    </source>
</evidence>
<dbReference type="InterPro" id="IPR023393">
    <property type="entry name" value="START-like_dom_sf"/>
</dbReference>
<evidence type="ECO:0000313" key="3">
    <source>
        <dbReference type="EMBL" id="AIQ92310.1"/>
    </source>
</evidence>
<dbReference type="Pfam" id="PF08327">
    <property type="entry name" value="AHSA1"/>
    <property type="match status" value="1"/>
</dbReference>
<dbReference type="CDD" id="cd08897">
    <property type="entry name" value="SRPBCC_CalC_Aha1-like_4"/>
    <property type="match status" value="1"/>
</dbReference>
<dbReference type="STRING" id="693986.MOC_4555"/>
<dbReference type="EMBL" id="CP003811">
    <property type="protein sequence ID" value="AIQ92310.1"/>
    <property type="molecule type" value="Genomic_DNA"/>
</dbReference>
<feature type="domain" description="Activator of Hsp90 ATPase homologue 1/2-like C-terminal" evidence="2">
    <location>
        <begin position="18"/>
        <end position="135"/>
    </location>
</feature>
<dbReference type="Gene3D" id="3.30.530.20">
    <property type="match status" value="1"/>
</dbReference>
<dbReference type="eggNOG" id="COG3832">
    <property type="taxonomic scope" value="Bacteria"/>
</dbReference>
<evidence type="ECO:0000259" key="2">
    <source>
        <dbReference type="Pfam" id="PF08327"/>
    </source>
</evidence>
<name>A0A089P0L3_9HYPH</name>
<dbReference type="KEGG" id="mor:MOC_4555"/>
<comment type="similarity">
    <text evidence="1">Belongs to the AHA1 family.</text>
</comment>
<reference evidence="3 4" key="1">
    <citation type="journal article" date="2014" name="PLoS ONE">
        <title>Genome Information of Methylobacterium oryzae, a Plant-Probiotic Methylotroph in the Phyllosphere.</title>
        <authorList>
            <person name="Kwak M.J."/>
            <person name="Jeong H."/>
            <person name="Madhaiyan M."/>
            <person name="Lee Y."/>
            <person name="Sa T.M."/>
            <person name="Oh T.K."/>
            <person name="Kim J.F."/>
        </authorList>
    </citation>
    <scope>NUCLEOTIDE SEQUENCE [LARGE SCALE GENOMIC DNA]</scope>
    <source>
        <strain evidence="3 4">CBMB20</strain>
    </source>
</reference>
<organism evidence="3 4">
    <name type="scientific">Methylobacterium oryzae CBMB20</name>
    <dbReference type="NCBI Taxonomy" id="693986"/>
    <lineage>
        <taxon>Bacteria</taxon>
        <taxon>Pseudomonadati</taxon>
        <taxon>Pseudomonadota</taxon>
        <taxon>Alphaproteobacteria</taxon>
        <taxon>Hyphomicrobiales</taxon>
        <taxon>Methylobacteriaceae</taxon>
        <taxon>Methylobacterium</taxon>
    </lineage>
</organism>
<sequence>MRPQMTQNRITVEATAPAPLDVAWKAYTSPDQIMQWNFASDDWHCPAASVDLKEGGKFTSRMEAKDGSMGFDFEGTYTKIIPNTRIEYAFGDRNAVVEFTPSGEQTHVKIAFDPDEHVPIDHQRDGWAAILGNFCQHVGRR</sequence>